<evidence type="ECO:0000259" key="2">
    <source>
        <dbReference type="Pfam" id="PF07603"/>
    </source>
</evidence>
<sequence length="482" mass="52096">MNRFVCLRKMLFAAMAFIALSGCAEKAVQEDKAGGLQISPSVAFAPRDNVAGVVDNSMIESLTFTFARGDAGRRGQSDTYSEAAISAACVFPVGEASEATVIFDPVQYYNPDGRNTMMQGWYPSGTYSLDPSGLPQVDINFNGNDDIIVSQVLEGNGSDRGVDNLFEFRHELSQIQFEVIAESELAAQKWGKVLSITLSGESNKYTNWLLSDVPSGEYSSSTFSGDADLQAVLVGQEIVIPYENASPAGMVMIEPRIVGRAQSIELLVETTGNGVAEVSIDNESFGGEAFNAGVARKMTLRFLQGAIEIVLYADAVPWETPAAVEHNVGENQPYVRDGENYIVTKNMFGNASGWTVREDKWDSSTDYSGTGDDSVPAVLEVYAEDSGTQATYDEAFSSCASLGGDWRLPCRMELQLIAAYKDELDKPAADGGVKIPGGMYWSATKDGAANAYYVDMADYESPVSAPMTDAYKVRCVRDIVME</sequence>
<feature type="domain" description="Lcl C-terminal" evidence="2">
    <location>
        <begin position="386"/>
        <end position="477"/>
    </location>
</feature>
<gene>
    <name evidence="3" type="ORF">IAB93_01585</name>
</gene>
<reference evidence="3" key="2">
    <citation type="journal article" date="2021" name="PeerJ">
        <title>Extensive microbial diversity within the chicken gut microbiome revealed by metagenomics and culture.</title>
        <authorList>
            <person name="Gilroy R."/>
            <person name="Ravi A."/>
            <person name="Getino M."/>
            <person name="Pursley I."/>
            <person name="Horton D.L."/>
            <person name="Alikhan N.F."/>
            <person name="Baker D."/>
            <person name="Gharbi K."/>
            <person name="Hall N."/>
            <person name="Watson M."/>
            <person name="Adriaenssens E.M."/>
            <person name="Foster-Nyarko E."/>
            <person name="Jarju S."/>
            <person name="Secka A."/>
            <person name="Antonio M."/>
            <person name="Oren A."/>
            <person name="Chaudhuri R.R."/>
            <person name="La Ragione R."/>
            <person name="Hildebrand F."/>
            <person name="Pallen M.J."/>
        </authorList>
    </citation>
    <scope>NUCLEOTIDE SEQUENCE</scope>
    <source>
        <strain evidence="3">10037</strain>
    </source>
</reference>
<reference evidence="3" key="1">
    <citation type="submission" date="2020-10" db="EMBL/GenBank/DDBJ databases">
        <authorList>
            <person name="Gilroy R."/>
        </authorList>
    </citation>
    <scope>NUCLEOTIDE SEQUENCE</scope>
    <source>
        <strain evidence="3">10037</strain>
    </source>
</reference>
<dbReference type="AlphaFoldDB" id="A0A9D9N8T9"/>
<evidence type="ECO:0000256" key="1">
    <source>
        <dbReference type="SAM" id="SignalP"/>
    </source>
</evidence>
<dbReference type="Pfam" id="PF07603">
    <property type="entry name" value="Lcl_C"/>
    <property type="match status" value="1"/>
</dbReference>
<evidence type="ECO:0000313" key="3">
    <source>
        <dbReference type="EMBL" id="MBO8464671.1"/>
    </source>
</evidence>
<keyword evidence="1" id="KW-0732">Signal</keyword>
<comment type="caution">
    <text evidence="3">The sequence shown here is derived from an EMBL/GenBank/DDBJ whole genome shotgun (WGS) entry which is preliminary data.</text>
</comment>
<dbReference type="PROSITE" id="PS51257">
    <property type="entry name" value="PROKAR_LIPOPROTEIN"/>
    <property type="match status" value="1"/>
</dbReference>
<feature type="chain" id="PRO_5038561207" evidence="1">
    <location>
        <begin position="27"/>
        <end position="482"/>
    </location>
</feature>
<dbReference type="Proteomes" id="UP000823597">
    <property type="component" value="Unassembled WGS sequence"/>
</dbReference>
<dbReference type="EMBL" id="JADIME010000017">
    <property type="protein sequence ID" value="MBO8464671.1"/>
    <property type="molecule type" value="Genomic_DNA"/>
</dbReference>
<accession>A0A9D9N8T9</accession>
<protein>
    <submittedName>
        <fullName evidence="3">DUF1566 domain-containing protein</fullName>
    </submittedName>
</protein>
<feature type="signal peptide" evidence="1">
    <location>
        <begin position="1"/>
        <end position="26"/>
    </location>
</feature>
<proteinExistence type="predicted"/>
<organism evidence="3 4">
    <name type="scientific">Candidatus Merdivivens pullistercoris</name>
    <dbReference type="NCBI Taxonomy" id="2840873"/>
    <lineage>
        <taxon>Bacteria</taxon>
        <taxon>Pseudomonadati</taxon>
        <taxon>Bacteroidota</taxon>
        <taxon>Bacteroidia</taxon>
        <taxon>Bacteroidales</taxon>
        <taxon>Muribaculaceae</taxon>
        <taxon>Muribaculaceae incertae sedis</taxon>
        <taxon>Candidatus Merdivivens</taxon>
    </lineage>
</organism>
<evidence type="ECO:0000313" key="4">
    <source>
        <dbReference type="Proteomes" id="UP000823597"/>
    </source>
</evidence>
<dbReference type="InterPro" id="IPR011460">
    <property type="entry name" value="Lcl_C"/>
</dbReference>
<name>A0A9D9N8T9_9BACT</name>